<dbReference type="PANTHER" id="PTHR31635">
    <property type="entry name" value="REVERSE TRANSCRIPTASE DOMAIN-CONTAINING PROTEIN-RELATED"/>
    <property type="match status" value="1"/>
</dbReference>
<dbReference type="Pfam" id="PF00078">
    <property type="entry name" value="RVT_1"/>
    <property type="match status" value="1"/>
</dbReference>
<comment type="caution">
    <text evidence="2">The sequence shown here is derived from an EMBL/GenBank/DDBJ whole genome shotgun (WGS) entry which is preliminary data.</text>
</comment>
<gene>
    <name evidence="2" type="ORF">PCOR1329_LOCUS39018</name>
</gene>
<dbReference type="InterPro" id="IPR043502">
    <property type="entry name" value="DNA/RNA_pol_sf"/>
</dbReference>
<proteinExistence type="predicted"/>
<evidence type="ECO:0000313" key="3">
    <source>
        <dbReference type="Proteomes" id="UP001189429"/>
    </source>
</evidence>
<protein>
    <recommendedName>
        <fullName evidence="1">Reverse transcriptase domain-containing protein</fullName>
    </recommendedName>
</protein>
<dbReference type="InterPro" id="IPR000477">
    <property type="entry name" value="RT_dom"/>
</dbReference>
<dbReference type="SUPFAM" id="SSF56672">
    <property type="entry name" value="DNA/RNA polymerases"/>
    <property type="match status" value="1"/>
</dbReference>
<accession>A0ABN9TIX2</accession>
<organism evidence="2 3">
    <name type="scientific">Prorocentrum cordatum</name>
    <dbReference type="NCBI Taxonomy" id="2364126"/>
    <lineage>
        <taxon>Eukaryota</taxon>
        <taxon>Sar</taxon>
        <taxon>Alveolata</taxon>
        <taxon>Dinophyceae</taxon>
        <taxon>Prorocentrales</taxon>
        <taxon>Prorocentraceae</taxon>
        <taxon>Prorocentrum</taxon>
    </lineage>
</organism>
<name>A0ABN9TIX2_9DINO</name>
<dbReference type="PANTHER" id="PTHR31635:SF196">
    <property type="entry name" value="REVERSE TRANSCRIPTASE DOMAIN-CONTAINING PROTEIN-RELATED"/>
    <property type="match status" value="1"/>
</dbReference>
<evidence type="ECO:0000259" key="1">
    <source>
        <dbReference type="PROSITE" id="PS50878"/>
    </source>
</evidence>
<dbReference type="PROSITE" id="PS50878">
    <property type="entry name" value="RT_POL"/>
    <property type="match status" value="1"/>
</dbReference>
<keyword evidence="3" id="KW-1185">Reference proteome</keyword>
<dbReference type="EMBL" id="CAUYUJ010014717">
    <property type="protein sequence ID" value="CAK0845138.1"/>
    <property type="molecule type" value="Genomic_DNA"/>
</dbReference>
<evidence type="ECO:0000313" key="2">
    <source>
        <dbReference type="EMBL" id="CAK0845138.1"/>
    </source>
</evidence>
<feature type="domain" description="Reverse transcriptase" evidence="1">
    <location>
        <begin position="1"/>
        <end position="182"/>
    </location>
</feature>
<sequence>MCSSDDSAAILFDFTAAFPSIEHEFMPKVFQHLSWPHRLLRFIEVLYAFNTCELAMGGSWQQGFVILRGVRQSCPLSPLLFAVATDALLPRIMRKVPESTLRAHADDTALVHQNIWRVLPQIELIFSEFQSMSGLASNVDKTVFVPLSGENLESTRERLAQAAPLWGSMSVARCGKYLGYVIGPCRGVLSWDAPIGKFAKRARIWGGLGLKTTLACRAFILSTLLFVCLLDPLPQRALEAEESALKSLFREHPG</sequence>
<dbReference type="Proteomes" id="UP001189429">
    <property type="component" value="Unassembled WGS sequence"/>
</dbReference>
<reference evidence="2" key="1">
    <citation type="submission" date="2023-10" db="EMBL/GenBank/DDBJ databases">
        <authorList>
            <person name="Chen Y."/>
            <person name="Shah S."/>
            <person name="Dougan E. K."/>
            <person name="Thang M."/>
            <person name="Chan C."/>
        </authorList>
    </citation>
    <scope>NUCLEOTIDE SEQUENCE [LARGE SCALE GENOMIC DNA]</scope>
</reference>